<keyword evidence="1" id="KW-0175">Coiled coil</keyword>
<evidence type="ECO:0000313" key="3">
    <source>
        <dbReference type="EMBL" id="CRZ05426.1"/>
    </source>
</evidence>
<organism evidence="3">
    <name type="scientific">Spongospora subterranea</name>
    <dbReference type="NCBI Taxonomy" id="70186"/>
    <lineage>
        <taxon>Eukaryota</taxon>
        <taxon>Sar</taxon>
        <taxon>Rhizaria</taxon>
        <taxon>Endomyxa</taxon>
        <taxon>Phytomyxea</taxon>
        <taxon>Plasmodiophorida</taxon>
        <taxon>Plasmodiophoridae</taxon>
        <taxon>Spongospora</taxon>
    </lineage>
</organism>
<reference evidence="3" key="1">
    <citation type="submission" date="2015-04" db="EMBL/GenBank/DDBJ databases">
        <title>The genome sequence of the plant pathogenic Rhizarian Plasmodiophora brassicae reveals insights in its biotrophic life cycle and the origin of chitin synthesis.</title>
        <authorList>
            <person name="Schwelm A."/>
            <person name="Fogelqvist J."/>
            <person name="Knaust A."/>
            <person name="Julke S."/>
            <person name="Lilja T."/>
            <person name="Dhandapani V."/>
            <person name="Bonilla-Rosso G."/>
            <person name="Karlsson M."/>
            <person name="Shevchenko A."/>
            <person name="Choi S.R."/>
            <person name="Kim H.G."/>
            <person name="Park J.Y."/>
            <person name="Lim Y.P."/>
            <person name="Ludwig-Muller J."/>
            <person name="Dixelius C."/>
        </authorList>
    </citation>
    <scope>NUCLEOTIDE SEQUENCE</scope>
    <source>
        <tissue evidence="3">Potato root galls</tissue>
    </source>
</reference>
<dbReference type="AlphaFoldDB" id="A0A0H5QV20"/>
<dbReference type="InterPro" id="IPR036691">
    <property type="entry name" value="Endo/exonu/phosph_ase_sf"/>
</dbReference>
<accession>A0A0H5QV20</accession>
<dbReference type="SUPFAM" id="SSF56219">
    <property type="entry name" value="DNase I-like"/>
    <property type="match status" value="1"/>
</dbReference>
<feature type="coiled-coil region" evidence="1">
    <location>
        <begin position="131"/>
        <end position="161"/>
    </location>
</feature>
<evidence type="ECO:0000259" key="2">
    <source>
        <dbReference type="Pfam" id="PF14529"/>
    </source>
</evidence>
<name>A0A0H5QV20_9EUKA</name>
<dbReference type="EMBL" id="HACM01004984">
    <property type="protein sequence ID" value="CRZ05426.1"/>
    <property type="molecule type" value="Transcribed_RNA"/>
</dbReference>
<proteinExistence type="predicted"/>
<dbReference type="InterPro" id="IPR005135">
    <property type="entry name" value="Endo/exonuclease/phosphatase"/>
</dbReference>
<dbReference type="Gene3D" id="3.60.10.10">
    <property type="entry name" value="Endonuclease/exonuclease/phosphatase"/>
    <property type="match status" value="1"/>
</dbReference>
<evidence type="ECO:0000256" key="1">
    <source>
        <dbReference type="SAM" id="Coils"/>
    </source>
</evidence>
<feature type="domain" description="Endonuclease/exonuclease/phosphatase" evidence="2">
    <location>
        <begin position="14"/>
        <end position="108"/>
    </location>
</feature>
<sequence>MYIYISHPILTEERGKHTGSKLQKVETRNEPILITGDLNTKDKRFGTNHNENHKYRDTILKECILVNNPEIPARGNNSPDITLANRQTAKEIVTWGVHTELSSDHLPTTVETTFRRKSTQRIPPNRKRIQRIDTQATVKALEEEMKKMENINIELTAFTELMQKSIKHNT</sequence>
<dbReference type="GO" id="GO:0003824">
    <property type="term" value="F:catalytic activity"/>
    <property type="evidence" value="ECO:0007669"/>
    <property type="project" value="InterPro"/>
</dbReference>
<protein>
    <recommendedName>
        <fullName evidence="2">Endonuclease/exonuclease/phosphatase domain-containing protein</fullName>
    </recommendedName>
</protein>
<dbReference type="Pfam" id="PF14529">
    <property type="entry name" value="Exo_endo_phos_2"/>
    <property type="match status" value="1"/>
</dbReference>